<dbReference type="PANTHER" id="PTHR42778:SF1">
    <property type="entry name" value="2-AMINOETHYLPHOSPHONATE--PYRUVATE TRANSAMINASE"/>
    <property type="match status" value="1"/>
</dbReference>
<dbReference type="InterPro" id="IPR012703">
    <property type="entry name" value="NH2EtPonate_pyrv_transaminase"/>
</dbReference>
<dbReference type="NCBIfam" id="NF010006">
    <property type="entry name" value="PRK13479.1"/>
    <property type="match status" value="1"/>
</dbReference>
<dbReference type="InParanoid" id="Q234M5"/>
<evidence type="ECO:0000313" key="11">
    <source>
        <dbReference type="Proteomes" id="UP000009168"/>
    </source>
</evidence>
<dbReference type="HAMAP" id="MF_01376">
    <property type="entry name" value="PhnW_aminotrans_5"/>
    <property type="match status" value="1"/>
</dbReference>
<dbReference type="NCBIfam" id="TIGR03301">
    <property type="entry name" value="PhnW-AepZ"/>
    <property type="match status" value="1"/>
</dbReference>
<dbReference type="Gene3D" id="3.40.640.10">
    <property type="entry name" value="Type I PLP-dependent aspartate aminotransferase-like (Major domain)"/>
    <property type="match status" value="1"/>
</dbReference>
<evidence type="ECO:0000256" key="2">
    <source>
        <dbReference type="ARBA" id="ARBA00022576"/>
    </source>
</evidence>
<proteinExistence type="inferred from homology"/>
<dbReference type="HOGENOM" id="CLU_027686_3_1_1"/>
<evidence type="ECO:0000259" key="9">
    <source>
        <dbReference type="Pfam" id="PF00266"/>
    </source>
</evidence>
<dbReference type="GO" id="GO:0047304">
    <property type="term" value="F:2-aminoethylphosphonate-pyruvate transaminase activity"/>
    <property type="evidence" value="ECO:0007669"/>
    <property type="project" value="UniProtKB-EC"/>
</dbReference>
<dbReference type="Gene3D" id="3.90.1150.10">
    <property type="entry name" value="Aspartate Aminotransferase, domain 1"/>
    <property type="match status" value="1"/>
</dbReference>
<dbReference type="InterPro" id="IPR015421">
    <property type="entry name" value="PyrdxlP-dep_Trfase_major"/>
</dbReference>
<dbReference type="InterPro" id="IPR024169">
    <property type="entry name" value="SP_NH2Trfase/AEP_transaminase"/>
</dbReference>
<dbReference type="STRING" id="312017.Q234M5"/>
<keyword evidence="5" id="KW-0670">Pyruvate</keyword>
<evidence type="ECO:0000256" key="4">
    <source>
        <dbReference type="ARBA" id="ARBA00022898"/>
    </source>
</evidence>
<dbReference type="OrthoDB" id="7403325at2759"/>
<evidence type="ECO:0000256" key="5">
    <source>
        <dbReference type="ARBA" id="ARBA00023317"/>
    </source>
</evidence>
<dbReference type="GeneID" id="7841240"/>
<evidence type="ECO:0000256" key="7">
    <source>
        <dbReference type="PIRSR" id="PIRSR000524-1"/>
    </source>
</evidence>
<dbReference type="EMBL" id="GG662767">
    <property type="protein sequence ID" value="EAR91978.1"/>
    <property type="molecule type" value="Genomic_DNA"/>
</dbReference>
<dbReference type="OMA" id="MLVPTNG"/>
<dbReference type="eggNOG" id="KOG2862">
    <property type="taxonomic scope" value="Eukaryota"/>
</dbReference>
<keyword evidence="11" id="KW-1185">Reference proteome</keyword>
<dbReference type="Proteomes" id="UP000009168">
    <property type="component" value="Unassembled WGS sequence"/>
</dbReference>
<dbReference type="PANTHER" id="PTHR42778">
    <property type="entry name" value="2-AMINOETHYLPHOSPHONATE--PYRUVATE TRANSAMINASE"/>
    <property type="match status" value="1"/>
</dbReference>
<keyword evidence="2" id="KW-0032">Aminotransferase</keyword>
<dbReference type="InterPro" id="IPR000192">
    <property type="entry name" value="Aminotrans_V_dom"/>
</dbReference>
<evidence type="ECO:0000256" key="6">
    <source>
        <dbReference type="ARBA" id="ARBA00049460"/>
    </source>
</evidence>
<keyword evidence="3" id="KW-0808">Transferase</keyword>
<comment type="cofactor">
    <cofactor evidence="1 8">
        <name>pyridoxal 5'-phosphate</name>
        <dbReference type="ChEBI" id="CHEBI:597326"/>
    </cofactor>
</comment>
<organism evidence="10 11">
    <name type="scientific">Tetrahymena thermophila (strain SB210)</name>
    <dbReference type="NCBI Taxonomy" id="312017"/>
    <lineage>
        <taxon>Eukaryota</taxon>
        <taxon>Sar</taxon>
        <taxon>Alveolata</taxon>
        <taxon>Ciliophora</taxon>
        <taxon>Intramacronucleata</taxon>
        <taxon>Oligohymenophorea</taxon>
        <taxon>Hymenostomatida</taxon>
        <taxon>Tetrahymenina</taxon>
        <taxon>Tetrahymenidae</taxon>
        <taxon>Tetrahymena</taxon>
    </lineage>
</organism>
<dbReference type="AlphaFoldDB" id="Q234M5"/>
<dbReference type="GO" id="GO:0019700">
    <property type="term" value="P:organic phosphonate catabolic process"/>
    <property type="evidence" value="ECO:0007669"/>
    <property type="project" value="InterPro"/>
</dbReference>
<evidence type="ECO:0000256" key="8">
    <source>
        <dbReference type="PIRSR" id="PIRSR000524-50"/>
    </source>
</evidence>
<comment type="catalytic activity">
    <reaction evidence="6">
        <text>(2-aminoethyl)phosphonate + pyruvate = phosphonoacetaldehyde + L-alanine</text>
        <dbReference type="Rhea" id="RHEA:17021"/>
        <dbReference type="ChEBI" id="CHEBI:15361"/>
        <dbReference type="ChEBI" id="CHEBI:57418"/>
        <dbReference type="ChEBI" id="CHEBI:57972"/>
        <dbReference type="ChEBI" id="CHEBI:58383"/>
        <dbReference type="EC" id="2.6.1.37"/>
    </reaction>
</comment>
<dbReference type="Pfam" id="PF00266">
    <property type="entry name" value="Aminotran_5"/>
    <property type="match status" value="1"/>
</dbReference>
<protein>
    <submittedName>
        <fullName evidence="10">2-aminoethylphosphonate-pyruvate transaminase</fullName>
    </submittedName>
</protein>
<sequence>MLFIQGINKLIKQEKAETTKVAECTKKTEPKVQEECENAGQIQPKLFTPGPLLTSKTVKRSMNYDYGSRDPQFIKVVKDIRNDILSICEVQKGEYECVLIQGSGTYGIEAALTTAIPKTNHKLLIIANGAYGIRQQKIAQYNNINYITIDYDDNQVVVAEDVAKKLQENPDVTHVSMIHSETTSGLINPIEEVAKVVKAFNQNIIFLVDAMSSFGAYRINPKEAGIDYVVASSNKNLQGIPGFSFAVVKTDVLLATKGNARSLVLDLYDQWQGLESNGQFRFTPPTHVLKATKVAIDEYLALGGLPARFKRYNNNQKLLVQKMTELGFKLYIDQAFQGCIITTFLTPTHPSFKFEEMYNFLASQGLVIYPGKLTKADSFRIGSIGEIYEEDILTLVKAIQEYLKSKGVSLPVSYN</sequence>
<dbReference type="RefSeq" id="XP_001012223.1">
    <property type="nucleotide sequence ID" value="XM_001012223.3"/>
</dbReference>
<feature type="domain" description="Aminotransferase class V" evidence="9">
    <location>
        <begin position="70"/>
        <end position="371"/>
    </location>
</feature>
<dbReference type="InterPro" id="IPR015424">
    <property type="entry name" value="PyrdxlP-dep_Trfase"/>
</dbReference>
<reference evidence="11" key="1">
    <citation type="journal article" date="2006" name="PLoS Biol.">
        <title>Macronuclear genome sequence of the ciliate Tetrahymena thermophila, a model eukaryote.</title>
        <authorList>
            <person name="Eisen J.A."/>
            <person name="Coyne R.S."/>
            <person name="Wu M."/>
            <person name="Wu D."/>
            <person name="Thiagarajan M."/>
            <person name="Wortman J.R."/>
            <person name="Badger J.H."/>
            <person name="Ren Q."/>
            <person name="Amedeo P."/>
            <person name="Jones K.M."/>
            <person name="Tallon L.J."/>
            <person name="Delcher A.L."/>
            <person name="Salzberg S.L."/>
            <person name="Silva J.C."/>
            <person name="Haas B.J."/>
            <person name="Majoros W.H."/>
            <person name="Farzad M."/>
            <person name="Carlton J.M."/>
            <person name="Smith R.K. Jr."/>
            <person name="Garg J."/>
            <person name="Pearlman R.E."/>
            <person name="Karrer K.M."/>
            <person name="Sun L."/>
            <person name="Manning G."/>
            <person name="Elde N.C."/>
            <person name="Turkewitz A.P."/>
            <person name="Asai D.J."/>
            <person name="Wilkes D.E."/>
            <person name="Wang Y."/>
            <person name="Cai H."/>
            <person name="Collins K."/>
            <person name="Stewart B.A."/>
            <person name="Lee S.R."/>
            <person name="Wilamowska K."/>
            <person name="Weinberg Z."/>
            <person name="Ruzzo W.L."/>
            <person name="Wloga D."/>
            <person name="Gaertig J."/>
            <person name="Frankel J."/>
            <person name="Tsao C.-C."/>
            <person name="Gorovsky M.A."/>
            <person name="Keeling P.J."/>
            <person name="Waller R.F."/>
            <person name="Patron N.J."/>
            <person name="Cherry J.M."/>
            <person name="Stover N.A."/>
            <person name="Krieger C.J."/>
            <person name="del Toro C."/>
            <person name="Ryder H.F."/>
            <person name="Williamson S.C."/>
            <person name="Barbeau R.A."/>
            <person name="Hamilton E.P."/>
            <person name="Orias E."/>
        </authorList>
    </citation>
    <scope>NUCLEOTIDE SEQUENCE [LARGE SCALE GENOMIC DNA]</scope>
    <source>
        <strain evidence="11">SB210</strain>
    </source>
</reference>
<accession>Q234M5</accession>
<name>Q234M5_TETTS</name>
<dbReference type="KEGG" id="tet:TTHERM_00102730"/>
<dbReference type="InterPro" id="IPR015422">
    <property type="entry name" value="PyrdxlP-dep_Trfase_small"/>
</dbReference>
<evidence type="ECO:0000313" key="10">
    <source>
        <dbReference type="EMBL" id="EAR91978.1"/>
    </source>
</evidence>
<keyword evidence="4 8" id="KW-0663">Pyridoxal phosphate</keyword>
<feature type="binding site" evidence="7">
    <location>
        <position position="380"/>
    </location>
    <ligand>
        <name>substrate</name>
    </ligand>
</feature>
<evidence type="ECO:0000256" key="3">
    <source>
        <dbReference type="ARBA" id="ARBA00022679"/>
    </source>
</evidence>
<dbReference type="SUPFAM" id="SSF53383">
    <property type="entry name" value="PLP-dependent transferases"/>
    <property type="match status" value="1"/>
</dbReference>
<dbReference type="PIRSF" id="PIRSF000524">
    <property type="entry name" value="SPT"/>
    <property type="match status" value="1"/>
</dbReference>
<evidence type="ECO:0000256" key="1">
    <source>
        <dbReference type="ARBA" id="ARBA00001933"/>
    </source>
</evidence>
<dbReference type="NCBIfam" id="TIGR02326">
    <property type="entry name" value="transamin_PhnW"/>
    <property type="match status" value="1"/>
</dbReference>
<gene>
    <name evidence="10" type="ORF">TTHERM_00102730</name>
</gene>
<feature type="modified residue" description="N6-(pyridoxal phosphate)lysine" evidence="8">
    <location>
        <position position="235"/>
    </location>
</feature>